<dbReference type="InterPro" id="IPR036250">
    <property type="entry name" value="AcylCo_DH-like_C"/>
</dbReference>
<evidence type="ECO:0000256" key="1">
    <source>
        <dbReference type="ARBA" id="ARBA00001974"/>
    </source>
</evidence>
<dbReference type="InterPro" id="IPR009075">
    <property type="entry name" value="AcylCo_DH/oxidase_C"/>
</dbReference>
<dbReference type="InterPro" id="IPR046373">
    <property type="entry name" value="Acyl-CoA_Oxase/DH_mid-dom_sf"/>
</dbReference>
<sequence length="368" mass="39520">MDFTLNEEQQALQGLAKQILTDKGTLERLKEHSEGHWFDSDTWSEFASAGLLGVAIPEEFGGLGFSFLELCLVLAEQGRRVVAMPLWATLVCGALPISMFGTDEQKRAYLPSVADGSRIMTGAYEEFGADPETPSTTATRAGDGWVINGVKTAVSAAGLATEILIPVTTPEGTGIFILDAKAQGVTIARQEMMTHARFEITLENVKVDGSALLGGLLDDGAALRLILDHVTTAICAISAGCAQEAIRIAAEHVTNRFQFDRPLATFQAVGQRMADSFIDTQAMNLTMLSAASHLSLGEPAREQVASAKYWAAEGGSRVGFAVLHVHGGISIDLDYPIHRYFLWMKMNEFTLGAATPTLLRLGRMIAAS</sequence>
<keyword evidence="3" id="KW-0285">Flavoprotein</keyword>
<dbReference type="SUPFAM" id="SSF47203">
    <property type="entry name" value="Acyl-CoA dehydrogenase C-terminal domain-like"/>
    <property type="match status" value="1"/>
</dbReference>
<dbReference type="EMBL" id="CAEZZU010000025">
    <property type="protein sequence ID" value="CAB4771610.1"/>
    <property type="molecule type" value="Genomic_DNA"/>
</dbReference>
<comment type="similarity">
    <text evidence="2">Belongs to the acyl-CoA dehydrogenase family.</text>
</comment>
<dbReference type="GO" id="GO:0003995">
    <property type="term" value="F:acyl-CoA dehydrogenase activity"/>
    <property type="evidence" value="ECO:0007669"/>
    <property type="project" value="TreeGrafter"/>
</dbReference>
<dbReference type="Gene3D" id="2.40.110.10">
    <property type="entry name" value="Butyryl-CoA Dehydrogenase, subunit A, domain 2"/>
    <property type="match status" value="1"/>
</dbReference>
<dbReference type="SUPFAM" id="SSF56645">
    <property type="entry name" value="Acyl-CoA dehydrogenase NM domain-like"/>
    <property type="match status" value="1"/>
</dbReference>
<organism evidence="9">
    <name type="scientific">freshwater metagenome</name>
    <dbReference type="NCBI Taxonomy" id="449393"/>
    <lineage>
        <taxon>unclassified sequences</taxon>
        <taxon>metagenomes</taxon>
        <taxon>ecological metagenomes</taxon>
    </lineage>
</organism>
<dbReference type="InterPro" id="IPR037069">
    <property type="entry name" value="AcylCoA_DH/ox_N_sf"/>
</dbReference>
<dbReference type="InterPro" id="IPR013786">
    <property type="entry name" value="AcylCoA_DH/ox_N"/>
</dbReference>
<dbReference type="Gene3D" id="1.20.140.10">
    <property type="entry name" value="Butyryl-CoA Dehydrogenase, subunit A, domain 3"/>
    <property type="match status" value="1"/>
</dbReference>
<evidence type="ECO:0000259" key="6">
    <source>
        <dbReference type="Pfam" id="PF00441"/>
    </source>
</evidence>
<dbReference type="InterPro" id="IPR006091">
    <property type="entry name" value="Acyl-CoA_Oxase/DH_mid-dom"/>
</dbReference>
<keyword evidence="4" id="KW-0274">FAD</keyword>
<evidence type="ECO:0000256" key="4">
    <source>
        <dbReference type="ARBA" id="ARBA00022827"/>
    </source>
</evidence>
<proteinExistence type="inferred from homology"/>
<keyword evidence="5" id="KW-0560">Oxidoreductase</keyword>
<dbReference type="Pfam" id="PF02770">
    <property type="entry name" value="Acyl-CoA_dh_M"/>
    <property type="match status" value="1"/>
</dbReference>
<evidence type="ECO:0000259" key="8">
    <source>
        <dbReference type="Pfam" id="PF02771"/>
    </source>
</evidence>
<dbReference type="PANTHER" id="PTHR43884">
    <property type="entry name" value="ACYL-COA DEHYDROGENASE"/>
    <property type="match status" value="1"/>
</dbReference>
<dbReference type="CDD" id="cd00567">
    <property type="entry name" value="ACAD"/>
    <property type="match status" value="1"/>
</dbReference>
<evidence type="ECO:0000256" key="3">
    <source>
        <dbReference type="ARBA" id="ARBA00022630"/>
    </source>
</evidence>
<reference evidence="9" key="1">
    <citation type="submission" date="2020-05" db="EMBL/GenBank/DDBJ databases">
        <authorList>
            <person name="Chiriac C."/>
            <person name="Salcher M."/>
            <person name="Ghai R."/>
            <person name="Kavagutti S V."/>
        </authorList>
    </citation>
    <scope>NUCLEOTIDE SEQUENCE</scope>
</reference>
<comment type="cofactor">
    <cofactor evidence="1">
        <name>FAD</name>
        <dbReference type="ChEBI" id="CHEBI:57692"/>
    </cofactor>
</comment>
<dbReference type="GO" id="GO:0050660">
    <property type="term" value="F:flavin adenine dinucleotide binding"/>
    <property type="evidence" value="ECO:0007669"/>
    <property type="project" value="InterPro"/>
</dbReference>
<dbReference type="PANTHER" id="PTHR43884:SF20">
    <property type="entry name" value="ACYL-COA DEHYDROGENASE FADE28"/>
    <property type="match status" value="1"/>
</dbReference>
<evidence type="ECO:0000256" key="2">
    <source>
        <dbReference type="ARBA" id="ARBA00009347"/>
    </source>
</evidence>
<evidence type="ECO:0000256" key="5">
    <source>
        <dbReference type="ARBA" id="ARBA00023002"/>
    </source>
</evidence>
<protein>
    <submittedName>
        <fullName evidence="9">Unannotated protein</fullName>
    </submittedName>
</protein>
<name>A0A6J6VHI2_9ZZZZ</name>
<dbReference type="Gene3D" id="1.10.540.10">
    <property type="entry name" value="Acyl-CoA dehydrogenase/oxidase, N-terminal domain"/>
    <property type="match status" value="1"/>
</dbReference>
<dbReference type="AlphaFoldDB" id="A0A6J6VHI2"/>
<evidence type="ECO:0000259" key="7">
    <source>
        <dbReference type="Pfam" id="PF02770"/>
    </source>
</evidence>
<feature type="domain" description="Acyl-CoA dehydrogenase/oxidase N-terminal" evidence="8">
    <location>
        <begin position="6"/>
        <end position="116"/>
    </location>
</feature>
<dbReference type="Pfam" id="PF02771">
    <property type="entry name" value="Acyl-CoA_dh_N"/>
    <property type="match status" value="1"/>
</dbReference>
<accession>A0A6J6VHI2</accession>
<feature type="domain" description="Acyl-CoA dehydrogenase/oxidase C-terminal" evidence="6">
    <location>
        <begin position="227"/>
        <end position="353"/>
    </location>
</feature>
<feature type="domain" description="Acyl-CoA oxidase/dehydrogenase middle" evidence="7">
    <location>
        <begin position="127"/>
        <end position="195"/>
    </location>
</feature>
<gene>
    <name evidence="9" type="ORF">UFOPK2925_00300</name>
</gene>
<dbReference type="InterPro" id="IPR009100">
    <property type="entry name" value="AcylCoA_DH/oxidase_NM_dom_sf"/>
</dbReference>
<dbReference type="Pfam" id="PF00441">
    <property type="entry name" value="Acyl-CoA_dh_1"/>
    <property type="match status" value="1"/>
</dbReference>
<evidence type="ECO:0000313" key="9">
    <source>
        <dbReference type="EMBL" id="CAB4771610.1"/>
    </source>
</evidence>